<dbReference type="SUPFAM" id="SSF53098">
    <property type="entry name" value="Ribonuclease H-like"/>
    <property type="match status" value="1"/>
</dbReference>
<evidence type="ECO:0000313" key="7">
    <source>
        <dbReference type="EMBL" id="KAG5560581.1"/>
    </source>
</evidence>
<name>A0AAV6L739_9ERIC</name>
<evidence type="ECO:0000256" key="3">
    <source>
        <dbReference type="ARBA" id="ARBA00022833"/>
    </source>
</evidence>
<evidence type="ECO:0000256" key="2">
    <source>
        <dbReference type="ARBA" id="ARBA00022771"/>
    </source>
</evidence>
<dbReference type="InterPro" id="IPR025525">
    <property type="entry name" value="hAT-like_transposase_RNase-H"/>
</dbReference>
<dbReference type="InterPro" id="IPR012337">
    <property type="entry name" value="RNaseH-like_sf"/>
</dbReference>
<dbReference type="PROSITE" id="PS50808">
    <property type="entry name" value="ZF_BED"/>
    <property type="match status" value="1"/>
</dbReference>
<proteinExistence type="predicted"/>
<feature type="domain" description="BED-type" evidence="6">
    <location>
        <begin position="480"/>
        <end position="532"/>
    </location>
</feature>
<feature type="compositionally biased region" description="Low complexity" evidence="5">
    <location>
        <begin position="389"/>
        <end position="407"/>
    </location>
</feature>
<evidence type="ECO:0000259" key="6">
    <source>
        <dbReference type="PROSITE" id="PS50808"/>
    </source>
</evidence>
<feature type="region of interest" description="Disordered" evidence="5">
    <location>
        <begin position="265"/>
        <end position="292"/>
    </location>
</feature>
<evidence type="ECO:0000313" key="8">
    <source>
        <dbReference type="Proteomes" id="UP000823749"/>
    </source>
</evidence>
<comment type="caution">
    <text evidence="7">The sequence shown here is derived from an EMBL/GenBank/DDBJ whole genome shotgun (WGS) entry which is preliminary data.</text>
</comment>
<evidence type="ECO:0000256" key="5">
    <source>
        <dbReference type="SAM" id="MobiDB-lite"/>
    </source>
</evidence>
<gene>
    <name evidence="7" type="ORF">RHGRI_003787</name>
</gene>
<dbReference type="AlphaFoldDB" id="A0AAV6L739"/>
<keyword evidence="1" id="KW-0479">Metal-binding</keyword>
<dbReference type="Pfam" id="PF14372">
    <property type="entry name" value="hAT-like_RNase-H"/>
    <property type="match status" value="1"/>
</dbReference>
<dbReference type="InterPro" id="IPR017451">
    <property type="entry name" value="F-box-assoc_interact_dom"/>
</dbReference>
<dbReference type="PANTHER" id="PTHR23272:SF184">
    <property type="entry name" value="OS03G0311250 PROTEIN"/>
    <property type="match status" value="1"/>
</dbReference>
<dbReference type="GO" id="GO:0008270">
    <property type="term" value="F:zinc ion binding"/>
    <property type="evidence" value="ECO:0007669"/>
    <property type="project" value="UniProtKB-KW"/>
</dbReference>
<organism evidence="7 8">
    <name type="scientific">Rhododendron griersonianum</name>
    <dbReference type="NCBI Taxonomy" id="479676"/>
    <lineage>
        <taxon>Eukaryota</taxon>
        <taxon>Viridiplantae</taxon>
        <taxon>Streptophyta</taxon>
        <taxon>Embryophyta</taxon>
        <taxon>Tracheophyta</taxon>
        <taxon>Spermatophyta</taxon>
        <taxon>Magnoliopsida</taxon>
        <taxon>eudicotyledons</taxon>
        <taxon>Gunneridae</taxon>
        <taxon>Pentapetalae</taxon>
        <taxon>asterids</taxon>
        <taxon>Ericales</taxon>
        <taxon>Ericaceae</taxon>
        <taxon>Ericoideae</taxon>
        <taxon>Rhodoreae</taxon>
        <taxon>Rhododendron</taxon>
    </lineage>
</organism>
<dbReference type="PANTHER" id="PTHR23272">
    <property type="entry name" value="BED FINGER-RELATED"/>
    <property type="match status" value="1"/>
</dbReference>
<feature type="compositionally biased region" description="Low complexity" evidence="5">
    <location>
        <begin position="418"/>
        <end position="430"/>
    </location>
</feature>
<dbReference type="Proteomes" id="UP000823749">
    <property type="component" value="Chromosome 2"/>
</dbReference>
<protein>
    <recommendedName>
        <fullName evidence="6">BED-type domain-containing protein</fullName>
    </recommendedName>
</protein>
<accession>A0AAV6L739</accession>
<dbReference type="InterPro" id="IPR003656">
    <property type="entry name" value="Znf_BED"/>
</dbReference>
<keyword evidence="3" id="KW-0862">Zinc</keyword>
<evidence type="ECO:0000256" key="1">
    <source>
        <dbReference type="ARBA" id="ARBA00022723"/>
    </source>
</evidence>
<reference evidence="7" key="1">
    <citation type="submission" date="2020-08" db="EMBL/GenBank/DDBJ databases">
        <title>Plant Genome Project.</title>
        <authorList>
            <person name="Zhang R.-G."/>
        </authorList>
    </citation>
    <scope>NUCLEOTIDE SEQUENCE</scope>
    <source>
        <strain evidence="7">WSP0</strain>
        <tissue evidence="7">Leaf</tissue>
    </source>
</reference>
<keyword evidence="8" id="KW-1185">Reference proteome</keyword>
<dbReference type="GO" id="GO:0003677">
    <property type="term" value="F:DNA binding"/>
    <property type="evidence" value="ECO:0007669"/>
    <property type="project" value="InterPro"/>
</dbReference>
<dbReference type="Pfam" id="PF08268">
    <property type="entry name" value="FBA_3"/>
    <property type="match status" value="1"/>
</dbReference>
<feature type="compositionally biased region" description="Basic and acidic residues" evidence="5">
    <location>
        <begin position="439"/>
        <end position="451"/>
    </location>
</feature>
<dbReference type="Pfam" id="PF02892">
    <property type="entry name" value="zf-BED"/>
    <property type="match status" value="1"/>
</dbReference>
<sequence length="926" mass="102453">MFGSGGGLWMVVETIGGGCLALATTRSFGLFQLVSMCKDAFIGRDLNPFFLRLILNTRSICLLQEVFPSSPLVTSRVSGSPSLGGKSAGNFEGVVPVAKALPIGLTEFSMDPSVVDGMISPNKVVEIRVKYPWKPLRCSSCKVFGHATCTAGGGGVVSEKSMVERAGFNNALGACSDIGASNSLHTDGGLIINGGTLVQHSDVAVVSTPISVAGLSNSLSASELRIPVENGLEVTLEVDVVPDASSPILVNLPSEAELDKEMQSPLLPKKNKGKGRGAAPQGQGGGGNKKPKVRAENMVKVVQHCFPMHWRSLDNLGSCVAARIVLGWDSKKFDVILFQSSSQLLVVFVRDIASDTRFYLSIVYGNNSMIERRVLWSEMRAKPSILLQSSNPSRPASASPASARTPSGFPRGGSLRTSSSPAPAHSSPQSRRTGARGEYNQRHTRMSEHPCETTGEEDAKEDIFELGEDVTQPPLKKQRAPRSKAWKDFSKIGGERARCDHCKKIFVASSAKGISHLKKHIELTCPILRQKKDGNVPKSVTPKVASFKFDQERSRMDFATMDGLKVIASLVSKIRDSVRYLKRSPYGKQKFDLAVSQLKLNGLKKVPMDVPIRWNSTYEMLEAALPLRDAFARLDLIDKNYDHNPSDEEWEIATIICECLKIFFKATCHFSGTCFPTSNVFFPEICKIQMQLNEWETSEYDFLRLMAKPMSQKFAKYWDESCLALAISVVLDPRCKMAMVEFYYEQIYGPYDSTSYIDRVRTTFSKLFDEYDSGGGVLEGSSSSRRDAYTHQPVMVPEARRKIAANYAEERYSTWKALNQLSCSLYSVLNEKSDTAVELNCPLKGTYSPTMIVGSCDGLVCIAADLEVFIWNPSTRKSKRLQNAETKSYNFLRYGFGYDESVDDYKVARFFWDIRREVEMMVFIKD</sequence>
<evidence type="ECO:0000256" key="4">
    <source>
        <dbReference type="PROSITE-ProRule" id="PRU00027"/>
    </source>
</evidence>
<dbReference type="SMART" id="SM00614">
    <property type="entry name" value="ZnF_BED"/>
    <property type="match status" value="1"/>
</dbReference>
<feature type="region of interest" description="Disordered" evidence="5">
    <location>
        <begin position="387"/>
        <end position="458"/>
    </location>
</feature>
<dbReference type="NCBIfam" id="TIGR01640">
    <property type="entry name" value="F_box_assoc_1"/>
    <property type="match status" value="1"/>
</dbReference>
<dbReference type="EMBL" id="JACTNZ010000002">
    <property type="protein sequence ID" value="KAG5560581.1"/>
    <property type="molecule type" value="Genomic_DNA"/>
</dbReference>
<keyword evidence="2 4" id="KW-0863">Zinc-finger</keyword>
<dbReference type="InterPro" id="IPR013187">
    <property type="entry name" value="F-box-assoc_dom_typ3"/>
</dbReference>